<feature type="region of interest" description="Disordered" evidence="1">
    <location>
        <begin position="205"/>
        <end position="224"/>
    </location>
</feature>
<dbReference type="PANTHER" id="PTHR21525">
    <property type="entry name" value="MOTILE SPERM PROTEIN"/>
    <property type="match status" value="1"/>
</dbReference>
<proteinExistence type="predicted"/>
<gene>
    <name evidence="2" type="ORF">QJS35_01985</name>
</gene>
<sequence length="466" mass="48346">MAEAQTGLIGESFDQTKQSISTLAKYLGQLQKRGEQLGRLRIKPVFTLGDKVTGKLNQISSFFDSIVSKERPIFINVGLKMDLSVFENAGGEAGKVFSDSFINAFDTAAIADKAKTSLDGITVNVNSSGGDDRFNGILDNVIANLVSDGLGKIAGKGYGRLRKFTNKSLGEISKAPVKQDITTPSKPSRPGNAKRFISKMFGNKAEEPPRSFQGMDGKPLKSSKPSLFSRVKSLGKNLFKGNSTPNNFMGFMASSSGKAVESMNKSPSTMSKLFSKGLKIGSFAKSASKFAGKLSRPLGVVSDVMGIFGAKPGKERNKAIGSAVGGWGGAAAGAAAGAAIGSVVPVIGTAIGGLIGGALGGLGGSNVGEKLGGLADKVGGWFGWGKKKKKKEDPVSLPVPVANNPIANSSQAPVSNFPAMNSINISVPPGAVQITVSSPEIDYEQLSSQIGGQFATSIQQAMENRA</sequence>
<organism evidence="2 3">
    <name type="scientific">Cohnella silvisoli</name>
    <dbReference type="NCBI Taxonomy" id="2873699"/>
    <lineage>
        <taxon>Bacteria</taxon>
        <taxon>Bacillati</taxon>
        <taxon>Bacillota</taxon>
        <taxon>Bacilli</taxon>
        <taxon>Bacillales</taxon>
        <taxon>Paenibacillaceae</taxon>
        <taxon>Cohnella</taxon>
    </lineage>
</organism>
<evidence type="ECO:0000313" key="3">
    <source>
        <dbReference type="Proteomes" id="UP001493487"/>
    </source>
</evidence>
<keyword evidence="3" id="KW-1185">Reference proteome</keyword>
<name>A0ABV1KM52_9BACL</name>
<accession>A0ABV1KM52</accession>
<dbReference type="EMBL" id="JASKHM010000001">
    <property type="protein sequence ID" value="MEQ4481159.1"/>
    <property type="molecule type" value="Genomic_DNA"/>
</dbReference>
<protein>
    <recommendedName>
        <fullName evidence="4">Tail tape measure protein</fullName>
    </recommendedName>
</protein>
<dbReference type="PANTHER" id="PTHR21525:SF9">
    <property type="entry name" value="CHANNEL_COLICIN DOMAIN-CONTAINING PROTEIN"/>
    <property type="match status" value="1"/>
</dbReference>
<evidence type="ECO:0000313" key="2">
    <source>
        <dbReference type="EMBL" id="MEQ4481159.1"/>
    </source>
</evidence>
<evidence type="ECO:0008006" key="4">
    <source>
        <dbReference type="Google" id="ProtNLM"/>
    </source>
</evidence>
<dbReference type="Proteomes" id="UP001493487">
    <property type="component" value="Unassembled WGS sequence"/>
</dbReference>
<comment type="caution">
    <text evidence="2">The sequence shown here is derived from an EMBL/GenBank/DDBJ whole genome shotgun (WGS) entry which is preliminary data.</text>
</comment>
<reference evidence="2 3" key="1">
    <citation type="journal article" date="2023" name="Genome Announc.">
        <title>Pan-Genome Analyses of the Genus Cohnella and Proposal of the Novel Species Cohnella silvisoli sp. nov., Isolated from Forest Soil.</title>
        <authorList>
            <person name="Wang C."/>
            <person name="Mao L."/>
            <person name="Bao G."/>
            <person name="Zhu H."/>
        </authorList>
    </citation>
    <scope>NUCLEOTIDE SEQUENCE [LARGE SCALE GENOMIC DNA]</scope>
    <source>
        <strain evidence="2 3">NL03-T5-1</strain>
    </source>
</reference>
<dbReference type="RefSeq" id="WP_232182328.1">
    <property type="nucleotide sequence ID" value="NZ_JAIOAP010000001.1"/>
</dbReference>
<evidence type="ECO:0000256" key="1">
    <source>
        <dbReference type="SAM" id="MobiDB-lite"/>
    </source>
</evidence>